<evidence type="ECO:0000313" key="4">
    <source>
        <dbReference type="EMBL" id="RIA87549.1"/>
    </source>
</evidence>
<keyword evidence="5" id="KW-1185">Reference proteome</keyword>
<feature type="transmembrane region" description="Helical" evidence="2">
    <location>
        <begin position="146"/>
        <end position="164"/>
    </location>
</feature>
<name>A0A397SRL9_9GLOM</name>
<dbReference type="Proteomes" id="UP000265703">
    <property type="component" value="Unassembled WGS sequence"/>
</dbReference>
<keyword evidence="2" id="KW-0812">Transmembrane</keyword>
<feature type="region of interest" description="Disordered" evidence="1">
    <location>
        <begin position="35"/>
        <end position="141"/>
    </location>
</feature>
<evidence type="ECO:0000256" key="1">
    <source>
        <dbReference type="SAM" id="MobiDB-lite"/>
    </source>
</evidence>
<sequence length="223" mass="23662">MKKFILYFAIFVILLQFILEVNTQTYPVIEKRNRKTTTTAGSLPSSPTGSIPPQGPTPPDSSPTGSTPPQGPPPDSSPTGSTPPQGPPPDSTPIPPQGPTPPDSSPISPQGPTSPDSQTGSPKGGTSSQIQPPDNHTNKTNKTGSIVGGVLGSFAFISLCIFLVRSYRSKYGKYPGITDIENNNLPNQDREVTPNNITNPGITNNDLDLVNTNRGQEFIPNYQ</sequence>
<reference evidence="4 5" key="1">
    <citation type="submission" date="2018-06" db="EMBL/GenBank/DDBJ databases">
        <title>Comparative genomics reveals the genomic features of Rhizophagus irregularis, R. cerebriforme, R. diaphanum and Gigaspora rosea, and their symbiotic lifestyle signature.</title>
        <authorList>
            <person name="Morin E."/>
            <person name="San Clemente H."/>
            <person name="Chen E.C.H."/>
            <person name="De La Providencia I."/>
            <person name="Hainaut M."/>
            <person name="Kuo A."/>
            <person name="Kohler A."/>
            <person name="Murat C."/>
            <person name="Tang N."/>
            <person name="Roy S."/>
            <person name="Loubradou J."/>
            <person name="Henrissat B."/>
            <person name="Grigoriev I.V."/>
            <person name="Corradi N."/>
            <person name="Roux C."/>
            <person name="Martin F.M."/>
        </authorList>
    </citation>
    <scope>NUCLEOTIDE SEQUENCE [LARGE SCALE GENOMIC DNA]</scope>
    <source>
        <strain evidence="4 5">DAOM 227022</strain>
    </source>
</reference>
<gene>
    <name evidence="4" type="ORF">C1645_777148</name>
</gene>
<keyword evidence="3" id="KW-0732">Signal</keyword>
<evidence type="ECO:0008006" key="6">
    <source>
        <dbReference type="Google" id="ProtNLM"/>
    </source>
</evidence>
<evidence type="ECO:0000313" key="5">
    <source>
        <dbReference type="Proteomes" id="UP000265703"/>
    </source>
</evidence>
<protein>
    <recommendedName>
        <fullName evidence="6">Mid2 domain-containing protein</fullName>
    </recommendedName>
</protein>
<accession>A0A397SRL9</accession>
<feature type="compositionally biased region" description="Polar residues" evidence="1">
    <location>
        <begin position="107"/>
        <end position="141"/>
    </location>
</feature>
<organism evidence="4 5">
    <name type="scientific">Glomus cerebriforme</name>
    <dbReference type="NCBI Taxonomy" id="658196"/>
    <lineage>
        <taxon>Eukaryota</taxon>
        <taxon>Fungi</taxon>
        <taxon>Fungi incertae sedis</taxon>
        <taxon>Mucoromycota</taxon>
        <taxon>Glomeromycotina</taxon>
        <taxon>Glomeromycetes</taxon>
        <taxon>Glomerales</taxon>
        <taxon>Glomeraceae</taxon>
        <taxon>Glomus</taxon>
    </lineage>
</organism>
<comment type="caution">
    <text evidence="4">The sequence shown here is derived from an EMBL/GenBank/DDBJ whole genome shotgun (WGS) entry which is preliminary data.</text>
</comment>
<proteinExistence type="predicted"/>
<keyword evidence="2" id="KW-0472">Membrane</keyword>
<evidence type="ECO:0000256" key="2">
    <source>
        <dbReference type="SAM" id="Phobius"/>
    </source>
</evidence>
<feature type="compositionally biased region" description="Pro residues" evidence="1">
    <location>
        <begin position="84"/>
        <end position="104"/>
    </location>
</feature>
<dbReference type="EMBL" id="QKYT01000304">
    <property type="protein sequence ID" value="RIA87549.1"/>
    <property type="molecule type" value="Genomic_DNA"/>
</dbReference>
<dbReference type="STRING" id="658196.A0A397SRL9"/>
<feature type="chain" id="PRO_5017435279" description="Mid2 domain-containing protein" evidence="3">
    <location>
        <begin position="24"/>
        <end position="223"/>
    </location>
</feature>
<evidence type="ECO:0000256" key="3">
    <source>
        <dbReference type="SAM" id="SignalP"/>
    </source>
</evidence>
<dbReference type="AlphaFoldDB" id="A0A397SRL9"/>
<feature type="signal peptide" evidence="3">
    <location>
        <begin position="1"/>
        <end position="23"/>
    </location>
</feature>
<keyword evidence="2" id="KW-1133">Transmembrane helix</keyword>